<dbReference type="InterPro" id="IPR050879">
    <property type="entry name" value="Acyltransferase_3"/>
</dbReference>
<feature type="transmembrane region" description="Helical" evidence="1">
    <location>
        <begin position="148"/>
        <end position="169"/>
    </location>
</feature>
<sequence length="497" mass="52814">MTALFGSVLVLSLVYAVVSTAMSPQFAYFDTFGRLWEFSLGSLLAVWITRLSVSSLIGAILGWVGLAGLVLCGAIINAQDGAAVSLAWWAIASAACVMIGGADAPAGGPARLLTIAPVRFLGRIAYPLYLVHWPILVTWIVLQGRSDVGPLSGLAIVSLSIGVAAAVHYGIERPAAHISEAPGLVRRRVIVIVVSATLVVVPLSSWQLSEQLAIDADVNDETHPGAGVLLSPSPEALEVHPVQPSGAELEEEWVVLPQVCEGRFAPDDALVADNCKQSPTGMVPQPVVMVIGDSHAQQWMGALVPIAQREGWQLVSVLRGGCNLGLDQPGLGDVDACDRWRAAALDYALDVAPAAVMTMGTLTRADSAAERVPDGLARALQTLVEGGVAVLTLRDNPRFVESPFTCVERWGAESGRCDHAMNDKLAPRDPGARLDNLDGVDHLDLTDLLCPDEVCRAVIGNVALYRDDNHLGRTYAESMAGELESRLRGTQWWRALA</sequence>
<dbReference type="PANTHER" id="PTHR23028">
    <property type="entry name" value="ACETYLTRANSFERASE"/>
    <property type="match status" value="1"/>
</dbReference>
<dbReference type="GO" id="GO:0016746">
    <property type="term" value="F:acyltransferase activity"/>
    <property type="evidence" value="ECO:0007669"/>
    <property type="project" value="UniProtKB-KW"/>
</dbReference>
<feature type="transmembrane region" description="Helical" evidence="1">
    <location>
        <begin position="82"/>
        <end position="104"/>
    </location>
</feature>
<evidence type="ECO:0000256" key="1">
    <source>
        <dbReference type="SAM" id="Phobius"/>
    </source>
</evidence>
<dbReference type="RefSeq" id="WP_301135862.1">
    <property type="nucleotide sequence ID" value="NZ_JAHWXI010000041.1"/>
</dbReference>
<keyword evidence="3" id="KW-0808">Transferase</keyword>
<keyword evidence="1" id="KW-1133">Transmembrane helix</keyword>
<protein>
    <submittedName>
        <fullName evidence="3">Acyltransferase</fullName>
    </submittedName>
</protein>
<feature type="transmembrane region" description="Helical" evidence="1">
    <location>
        <begin position="124"/>
        <end position="142"/>
    </location>
</feature>
<dbReference type="InterPro" id="IPR043968">
    <property type="entry name" value="SGNH"/>
</dbReference>
<feature type="transmembrane region" description="Helical" evidence="1">
    <location>
        <begin position="56"/>
        <end position="76"/>
    </location>
</feature>
<dbReference type="PANTHER" id="PTHR23028:SF53">
    <property type="entry name" value="ACYL_TRANSF_3 DOMAIN-CONTAINING PROTEIN"/>
    <property type="match status" value="1"/>
</dbReference>
<dbReference type="Proteomes" id="UP001172731">
    <property type="component" value="Unassembled WGS sequence"/>
</dbReference>
<evidence type="ECO:0000259" key="2">
    <source>
        <dbReference type="Pfam" id="PF19040"/>
    </source>
</evidence>
<reference evidence="3" key="1">
    <citation type="submission" date="2021-06" db="EMBL/GenBank/DDBJ databases">
        <title>Genome-based taxonomic framework of Microbacterium strains isolated from marine environment, the description of four new species and reclassification of four preexisting species.</title>
        <authorList>
            <person name="Lee S.D."/>
            <person name="Kim S.-M."/>
            <person name="Byeon Y.-S."/>
            <person name="Yang H.L."/>
            <person name="Kim I.S."/>
        </authorList>
    </citation>
    <scope>NUCLEOTIDE SEQUENCE</scope>
    <source>
        <strain evidence="3">KACC 20510</strain>
    </source>
</reference>
<feature type="domain" description="SGNH" evidence="2">
    <location>
        <begin position="270"/>
        <end position="483"/>
    </location>
</feature>
<name>A0ABT8FX11_9MICO</name>
<dbReference type="Pfam" id="PF19040">
    <property type="entry name" value="SGNH"/>
    <property type="match status" value="1"/>
</dbReference>
<evidence type="ECO:0000313" key="4">
    <source>
        <dbReference type="Proteomes" id="UP001172731"/>
    </source>
</evidence>
<dbReference type="EMBL" id="JAHWXI010000041">
    <property type="protein sequence ID" value="MDN4465765.1"/>
    <property type="molecule type" value="Genomic_DNA"/>
</dbReference>
<keyword evidence="1" id="KW-0812">Transmembrane</keyword>
<keyword evidence="4" id="KW-1185">Reference proteome</keyword>
<comment type="caution">
    <text evidence="3">The sequence shown here is derived from an EMBL/GenBank/DDBJ whole genome shotgun (WGS) entry which is preliminary data.</text>
</comment>
<keyword evidence="1" id="KW-0472">Membrane</keyword>
<proteinExistence type="predicted"/>
<accession>A0ABT8FX11</accession>
<gene>
    <name evidence="3" type="ORF">KZC48_15390</name>
</gene>
<evidence type="ECO:0000313" key="3">
    <source>
        <dbReference type="EMBL" id="MDN4465765.1"/>
    </source>
</evidence>
<organism evidence="3 4">
    <name type="scientific">Microbacterium aurantiacum</name>
    <dbReference type="NCBI Taxonomy" id="162393"/>
    <lineage>
        <taxon>Bacteria</taxon>
        <taxon>Bacillati</taxon>
        <taxon>Actinomycetota</taxon>
        <taxon>Actinomycetes</taxon>
        <taxon>Micrococcales</taxon>
        <taxon>Microbacteriaceae</taxon>
        <taxon>Microbacterium</taxon>
    </lineage>
</organism>
<keyword evidence="3" id="KW-0012">Acyltransferase</keyword>